<comment type="caution">
    <text evidence="2">The sequence shown here is derived from an EMBL/GenBank/DDBJ whole genome shotgun (WGS) entry which is preliminary data.</text>
</comment>
<dbReference type="OMA" id="QFQQYPP"/>
<evidence type="ECO:0000313" key="2">
    <source>
        <dbReference type="EMBL" id="KAJ5072522.1"/>
    </source>
</evidence>
<keyword evidence="3" id="KW-1185">Reference proteome</keyword>
<protein>
    <submittedName>
        <fullName evidence="2">Uncharacterized protein</fullName>
    </submittedName>
</protein>
<reference evidence="2" key="1">
    <citation type="submission" date="2022-10" db="EMBL/GenBank/DDBJ databases">
        <title>Novel sulphate-reducing endosymbionts in the free-living metamonad Anaeramoeba.</title>
        <authorList>
            <person name="Jerlstrom-Hultqvist J."/>
            <person name="Cepicka I."/>
            <person name="Gallot-Lavallee L."/>
            <person name="Salas-Leiva D."/>
            <person name="Curtis B.A."/>
            <person name="Zahonova K."/>
            <person name="Pipaliya S."/>
            <person name="Dacks J."/>
            <person name="Roger A.J."/>
        </authorList>
    </citation>
    <scope>NUCLEOTIDE SEQUENCE</scope>
    <source>
        <strain evidence="2">BMAN</strain>
    </source>
</reference>
<name>A0A9Q0R9W9_ANAIG</name>
<evidence type="ECO:0000256" key="1">
    <source>
        <dbReference type="SAM" id="MobiDB-lite"/>
    </source>
</evidence>
<dbReference type="AlphaFoldDB" id="A0A9Q0R9W9"/>
<dbReference type="EMBL" id="JAPDFW010000081">
    <property type="protein sequence ID" value="KAJ5072522.1"/>
    <property type="molecule type" value="Genomic_DNA"/>
</dbReference>
<dbReference type="Proteomes" id="UP001149090">
    <property type="component" value="Unassembled WGS sequence"/>
</dbReference>
<feature type="compositionally biased region" description="Low complexity" evidence="1">
    <location>
        <begin position="24"/>
        <end position="78"/>
    </location>
</feature>
<evidence type="ECO:0000313" key="3">
    <source>
        <dbReference type="Proteomes" id="UP001149090"/>
    </source>
</evidence>
<proteinExistence type="predicted"/>
<organism evidence="2 3">
    <name type="scientific">Anaeramoeba ignava</name>
    <name type="common">Anaerobic marine amoeba</name>
    <dbReference type="NCBI Taxonomy" id="1746090"/>
    <lineage>
        <taxon>Eukaryota</taxon>
        <taxon>Metamonada</taxon>
        <taxon>Anaeramoebidae</taxon>
        <taxon>Anaeramoeba</taxon>
    </lineage>
</organism>
<gene>
    <name evidence="2" type="ORF">M0811_01537</name>
</gene>
<sequence length="95" mass="11538">MTDSNKPLLEDQTQNNQQMMTDGQNMNFMQQQYPPQQFQQYPPQQQFQQYPPQQQQFQQYQQQQQFQPQPQPQMNNQNYQTDMSDLVVTKFKNAL</sequence>
<feature type="region of interest" description="Disordered" evidence="1">
    <location>
        <begin position="1"/>
        <end position="78"/>
    </location>
</feature>
<feature type="compositionally biased region" description="Polar residues" evidence="1">
    <location>
        <begin position="1"/>
        <end position="23"/>
    </location>
</feature>
<accession>A0A9Q0R9W9</accession>